<feature type="region of interest" description="Disordered" evidence="1">
    <location>
        <begin position="228"/>
        <end position="247"/>
    </location>
</feature>
<evidence type="ECO:0000313" key="4">
    <source>
        <dbReference type="Proteomes" id="UP000604381"/>
    </source>
</evidence>
<dbReference type="SMART" id="SM00955">
    <property type="entry name" value="RNB"/>
    <property type="match status" value="1"/>
</dbReference>
<dbReference type="EMBL" id="JADHEI010000028">
    <property type="protein sequence ID" value="MBF2734770.1"/>
    <property type="molecule type" value="Genomic_DNA"/>
</dbReference>
<dbReference type="PANTHER" id="PTHR23355">
    <property type="entry name" value="RIBONUCLEASE"/>
    <property type="match status" value="1"/>
</dbReference>
<dbReference type="Pfam" id="PF00773">
    <property type="entry name" value="RNB"/>
    <property type="match status" value="1"/>
</dbReference>
<dbReference type="PANTHER" id="PTHR23355:SF42">
    <property type="entry name" value="RIBONUCLEASE II, CHLOROPLASTIC_MITOCHONDRIAL"/>
    <property type="match status" value="1"/>
</dbReference>
<dbReference type="AlphaFoldDB" id="A0A930Y0X9"/>
<proteinExistence type="predicted"/>
<keyword evidence="4" id="KW-1185">Reference proteome</keyword>
<reference evidence="3" key="1">
    <citation type="submission" date="2020-10" db="EMBL/GenBank/DDBJ databases">
        <title>An improved Amphimedon queenslandica hologenome assembly reveals how three proteobacterial symbionts can extend the metabolic phenotypic of their marine sponge host.</title>
        <authorList>
            <person name="Degnan B."/>
            <person name="Degnan S."/>
            <person name="Xiang X."/>
        </authorList>
    </citation>
    <scope>NUCLEOTIDE SEQUENCE</scope>
    <source>
        <strain evidence="3">AqS2</strain>
    </source>
</reference>
<evidence type="ECO:0000259" key="2">
    <source>
        <dbReference type="SMART" id="SM00955"/>
    </source>
</evidence>
<dbReference type="GO" id="GO:0006402">
    <property type="term" value="P:mRNA catabolic process"/>
    <property type="evidence" value="ECO:0007669"/>
    <property type="project" value="TreeGrafter"/>
</dbReference>
<evidence type="ECO:0000313" key="3">
    <source>
        <dbReference type="EMBL" id="MBF2734770.1"/>
    </source>
</evidence>
<dbReference type="InterPro" id="IPR012340">
    <property type="entry name" value="NA-bd_OB-fold"/>
</dbReference>
<dbReference type="GO" id="GO:0003723">
    <property type="term" value="F:RNA binding"/>
    <property type="evidence" value="ECO:0007669"/>
    <property type="project" value="InterPro"/>
</dbReference>
<comment type="caution">
    <text evidence="3">The sequence shown here is derived from an EMBL/GenBank/DDBJ whole genome shotgun (WGS) entry which is preliminary data.</text>
</comment>
<sequence>MAAEQARTKPPSAQSELVYLEAGRLTAAKVLALGPKNCQIEEAGGGSRRIATRKVMAYAGPGEAAGLAAAAARLSGELSVEELWRAAAGAELGVEELAKLLPAGAPPPVQSAALQLALLRQGGFFEPAGENWKPVAPERFEQVRRSHARRIERQRREERYHAELAAGRLPAELAEALRGHFAGREEPNDPDVRFVSSWTAKNGSSWAELAHRHGIIADYVESHMLEVRRRQPPATAEDEEPPAPPDLADAPLIANGIAIDAGGTVEVDDAFAWDPAARRFYVCIAAPALGLGAAARRQAAERMLTLYLPGEKHTMLPRRAIEAYSLDAGAARPCVALAIDVDDKGAVRGREFMLARIKVAANLPLEDCAAPDAAALPVAAELKEPLAALLRLAEQVANFPRRQRQRGHLVMRAGGRTRICPRADLALLDDLVADLMIYYNTAAASYLNERGHPFICRREGRSALGGGRAGGKKGFAYGWFSSPLRRLVDLWNQEQLLAALKGERPPRGPKELRGLISEFERRFQWTQRQQQKLEKYWTIRWLQEQAERSWAAVPLPDEPSRVLLEEIGLHAELAGAAPAADEKLQVVPTACDPVGLRVEVRRA</sequence>
<dbReference type="InterPro" id="IPR001900">
    <property type="entry name" value="RNase_II/R"/>
</dbReference>
<name>A0A930Y0X9_9GAMM</name>
<dbReference type="GO" id="GO:0000175">
    <property type="term" value="F:3'-5'-RNA exonuclease activity"/>
    <property type="evidence" value="ECO:0007669"/>
    <property type="project" value="TreeGrafter"/>
</dbReference>
<protein>
    <submittedName>
        <fullName evidence="3">RNB domain-containing ribonuclease</fullName>
    </submittedName>
</protein>
<gene>
    <name evidence="3" type="ORF">ISN26_01545</name>
</gene>
<feature type="domain" description="RNB" evidence="2">
    <location>
        <begin position="246"/>
        <end position="502"/>
    </location>
</feature>
<organism evidence="3 4">
    <name type="scientific">Candidatus Amphirhobacter heronislandensis</name>
    <dbReference type="NCBI Taxonomy" id="1732024"/>
    <lineage>
        <taxon>Bacteria</taxon>
        <taxon>Pseudomonadati</taxon>
        <taxon>Pseudomonadota</taxon>
        <taxon>Gammaproteobacteria</taxon>
        <taxon>Candidatus Tethybacterales</taxon>
        <taxon>Candidatus Tethybacteraceae</taxon>
        <taxon>Candidatus Amphirhobacter</taxon>
    </lineage>
</organism>
<dbReference type="SUPFAM" id="SSF50249">
    <property type="entry name" value="Nucleic acid-binding proteins"/>
    <property type="match status" value="1"/>
</dbReference>
<dbReference type="GO" id="GO:0000932">
    <property type="term" value="C:P-body"/>
    <property type="evidence" value="ECO:0007669"/>
    <property type="project" value="TreeGrafter"/>
</dbReference>
<dbReference type="InterPro" id="IPR050180">
    <property type="entry name" value="RNR_Ribonuclease"/>
</dbReference>
<accession>A0A930Y0X9</accession>
<evidence type="ECO:0000256" key="1">
    <source>
        <dbReference type="SAM" id="MobiDB-lite"/>
    </source>
</evidence>
<dbReference type="Proteomes" id="UP000604381">
    <property type="component" value="Unassembled WGS sequence"/>
</dbReference>